<dbReference type="InterPro" id="IPR011990">
    <property type="entry name" value="TPR-like_helical_dom_sf"/>
</dbReference>
<protein>
    <recommendedName>
        <fullName evidence="10">Carbohydrate-binding protein SusD</fullName>
    </recommendedName>
</protein>
<dbReference type="RefSeq" id="WP_066310822.1">
    <property type="nucleotide sequence ID" value="NZ_CANLSS010000021.1"/>
</dbReference>
<evidence type="ECO:0000259" key="6">
    <source>
        <dbReference type="Pfam" id="PF07980"/>
    </source>
</evidence>
<evidence type="ECO:0000256" key="5">
    <source>
        <dbReference type="ARBA" id="ARBA00023237"/>
    </source>
</evidence>
<dbReference type="AlphaFoldDB" id="A0A163CQW8"/>
<comment type="similarity">
    <text evidence="2">Belongs to the SusD family.</text>
</comment>
<comment type="subcellular location">
    <subcellularLocation>
        <location evidence="1">Cell outer membrane</location>
    </subcellularLocation>
</comment>
<keyword evidence="9" id="KW-1185">Reference proteome</keyword>
<dbReference type="Pfam" id="PF07980">
    <property type="entry name" value="SusD_RagB"/>
    <property type="match status" value="1"/>
</dbReference>
<evidence type="ECO:0000259" key="7">
    <source>
        <dbReference type="Pfam" id="PF14322"/>
    </source>
</evidence>
<gene>
    <name evidence="8" type="ORF">AWE51_04275</name>
</gene>
<accession>A0A163CQW8</accession>
<keyword evidence="5" id="KW-0998">Cell outer membrane</keyword>
<dbReference type="InterPro" id="IPR012944">
    <property type="entry name" value="SusD_RagB_dom"/>
</dbReference>
<dbReference type="SUPFAM" id="SSF48452">
    <property type="entry name" value="TPR-like"/>
    <property type="match status" value="1"/>
</dbReference>
<dbReference type="GO" id="GO:0009279">
    <property type="term" value="C:cell outer membrane"/>
    <property type="evidence" value="ECO:0007669"/>
    <property type="project" value="UniProtKB-SubCell"/>
</dbReference>
<sequence length="496" mass="55420">MKKGIYILGMLLILIGACKSDEFLDTTPYGVAVDTPGAFFRNQDDALLAINATYRNLRQRYAAFAGDYGYGNIGTDDAWKGGGNPADNESLAQKENYTITPTIGEITDRWGQSYQGILNANKVLENVPGIDMDEALKTRIIGEAYFLRAVYYMDLAKWFGGVPIYPKNLATPAEYLDVPRSTEEETWAFVEENLLEALSRLPKKSEYEAADIGRATQGAALGFLVRANALQNDLPQVKQYSEQLFDLGEYSLAPTYKEIWQSTGENGPGSIFEVQFTEAGQGWGSITLGSASGTAFGPRQGNDNYAGWGFVQARQELLDEFETDDPRLDHSLFFVPNQEYGPLDADNNAYFGKKVAYAPFTDYPIPAVPTDGSNNWRVLRLADIYLMYAESIYQSDPNTAMEYVNRIRQRAREGNNALLPDITGLSGQVLLDAIYHERRVELNLEGLRFHDLIRTNRKSILEQYGFQVGKNEKMPIPQAEIDNYGGRLPQNEGYSN</sequence>
<evidence type="ECO:0000313" key="9">
    <source>
        <dbReference type="Proteomes" id="UP000076715"/>
    </source>
</evidence>
<comment type="caution">
    <text evidence="8">The sequence shown here is derived from an EMBL/GenBank/DDBJ whole genome shotgun (WGS) entry which is preliminary data.</text>
</comment>
<dbReference type="EMBL" id="LQRT01000002">
    <property type="protein sequence ID" value="KZS42672.1"/>
    <property type="molecule type" value="Genomic_DNA"/>
</dbReference>
<organism evidence="8 9">
    <name type="scientific">Aquimarina aggregata</name>
    <dbReference type="NCBI Taxonomy" id="1642818"/>
    <lineage>
        <taxon>Bacteria</taxon>
        <taxon>Pseudomonadati</taxon>
        <taxon>Bacteroidota</taxon>
        <taxon>Flavobacteriia</taxon>
        <taxon>Flavobacteriales</taxon>
        <taxon>Flavobacteriaceae</taxon>
        <taxon>Aquimarina</taxon>
    </lineage>
</organism>
<evidence type="ECO:0000256" key="2">
    <source>
        <dbReference type="ARBA" id="ARBA00006275"/>
    </source>
</evidence>
<dbReference type="Pfam" id="PF14322">
    <property type="entry name" value="SusD-like_3"/>
    <property type="match status" value="1"/>
</dbReference>
<evidence type="ECO:0000256" key="1">
    <source>
        <dbReference type="ARBA" id="ARBA00004442"/>
    </source>
</evidence>
<dbReference type="InterPro" id="IPR033985">
    <property type="entry name" value="SusD-like_N"/>
</dbReference>
<reference evidence="8 9" key="1">
    <citation type="submission" date="2016-01" db="EMBL/GenBank/DDBJ databases">
        <title>The draft genome sequence of Aquimarina sp. RZW4-3-2.</title>
        <authorList>
            <person name="Wang Y."/>
        </authorList>
    </citation>
    <scope>NUCLEOTIDE SEQUENCE [LARGE SCALE GENOMIC DNA]</scope>
    <source>
        <strain evidence="8 9">RZW4-3-2</strain>
    </source>
</reference>
<name>A0A163CQW8_9FLAO</name>
<evidence type="ECO:0000256" key="4">
    <source>
        <dbReference type="ARBA" id="ARBA00023136"/>
    </source>
</evidence>
<keyword evidence="3" id="KW-0732">Signal</keyword>
<feature type="domain" description="RagB/SusD" evidence="6">
    <location>
        <begin position="268"/>
        <end position="494"/>
    </location>
</feature>
<dbReference type="OrthoDB" id="5694214at2"/>
<evidence type="ECO:0000256" key="3">
    <source>
        <dbReference type="ARBA" id="ARBA00022729"/>
    </source>
</evidence>
<dbReference type="STRING" id="1642818.AWE51_04275"/>
<dbReference type="Gene3D" id="1.25.40.390">
    <property type="match status" value="1"/>
</dbReference>
<dbReference type="CDD" id="cd08977">
    <property type="entry name" value="SusD"/>
    <property type="match status" value="1"/>
</dbReference>
<keyword evidence="4" id="KW-0472">Membrane</keyword>
<dbReference type="Proteomes" id="UP000076715">
    <property type="component" value="Unassembled WGS sequence"/>
</dbReference>
<dbReference type="PROSITE" id="PS51257">
    <property type="entry name" value="PROKAR_LIPOPROTEIN"/>
    <property type="match status" value="1"/>
</dbReference>
<evidence type="ECO:0000313" key="8">
    <source>
        <dbReference type="EMBL" id="KZS42672.1"/>
    </source>
</evidence>
<evidence type="ECO:0008006" key="10">
    <source>
        <dbReference type="Google" id="ProtNLM"/>
    </source>
</evidence>
<feature type="domain" description="SusD-like N-terminal" evidence="7">
    <location>
        <begin position="91"/>
        <end position="226"/>
    </location>
</feature>
<proteinExistence type="inferred from homology"/>